<dbReference type="InterPro" id="IPR002656">
    <property type="entry name" value="Acyl_transf_3_dom"/>
</dbReference>
<feature type="transmembrane region" description="Helical" evidence="1">
    <location>
        <begin position="151"/>
        <end position="170"/>
    </location>
</feature>
<dbReference type="GO" id="GO:0016747">
    <property type="term" value="F:acyltransferase activity, transferring groups other than amino-acyl groups"/>
    <property type="evidence" value="ECO:0007669"/>
    <property type="project" value="InterPro"/>
</dbReference>
<feature type="transmembrane region" description="Helical" evidence="1">
    <location>
        <begin position="43"/>
        <end position="73"/>
    </location>
</feature>
<dbReference type="STRING" id="483216.BACEGG_02831"/>
<organism evidence="3 4">
    <name type="scientific">Bacteroides eggerthii</name>
    <dbReference type="NCBI Taxonomy" id="28111"/>
    <lineage>
        <taxon>Bacteria</taxon>
        <taxon>Pseudomonadati</taxon>
        <taxon>Bacteroidota</taxon>
        <taxon>Bacteroidia</taxon>
        <taxon>Bacteroidales</taxon>
        <taxon>Bacteroidaceae</taxon>
        <taxon>Bacteroides</taxon>
    </lineage>
</organism>
<keyword evidence="3" id="KW-0808">Transferase</keyword>
<evidence type="ECO:0000259" key="2">
    <source>
        <dbReference type="Pfam" id="PF01757"/>
    </source>
</evidence>
<dbReference type="Proteomes" id="UP000254424">
    <property type="component" value="Unassembled WGS sequence"/>
</dbReference>
<dbReference type="EMBL" id="UFSX01000001">
    <property type="protein sequence ID" value="SUV29044.1"/>
    <property type="molecule type" value="Genomic_DNA"/>
</dbReference>
<keyword evidence="1" id="KW-1133">Transmembrane helix</keyword>
<keyword evidence="3" id="KW-0012">Acyltransferase</keyword>
<feature type="domain" description="Acyltransferase 3" evidence="2">
    <location>
        <begin position="8"/>
        <end position="193"/>
    </location>
</feature>
<feature type="transmembrane region" description="Helical" evidence="1">
    <location>
        <begin position="112"/>
        <end position="131"/>
    </location>
</feature>
<accession>A0A380YJY4</accession>
<evidence type="ECO:0000256" key="1">
    <source>
        <dbReference type="SAM" id="Phobius"/>
    </source>
</evidence>
<dbReference type="AlphaFoldDB" id="A0A380YJY4"/>
<keyword evidence="1" id="KW-0812">Transmembrane</keyword>
<name>A0A380YJY4_9BACE</name>
<sequence>MPMYGPADLPLWFLRDLIVVSFCTPIIYLLLRYLKGLLAIGMMLLYVTQLWTSVPGFSIHAFLFFTLGAYMAVDQKEFCLINSESLNWLIVFLAVVSIAIGLYQYPQSQEGLRYIQQTTTILVAIAMVWLAKSINEKYCIVIPNIIDQSSFFVYAIHACGLFIAPTSICLKLEQCSSFQNEWLLCLLYLLSPFMVYGISVVYYYVLNKFFKPIMPVLTGNR</sequence>
<proteinExistence type="predicted"/>
<evidence type="ECO:0000313" key="4">
    <source>
        <dbReference type="Proteomes" id="UP000254424"/>
    </source>
</evidence>
<reference evidence="3 4" key="1">
    <citation type="submission" date="2018-06" db="EMBL/GenBank/DDBJ databases">
        <authorList>
            <consortium name="Pathogen Informatics"/>
            <person name="Doyle S."/>
        </authorList>
    </citation>
    <scope>NUCLEOTIDE SEQUENCE [LARGE SCALE GENOMIC DNA]</scope>
    <source>
        <strain evidence="3 4">NCTC11155</strain>
    </source>
</reference>
<keyword evidence="1" id="KW-0472">Membrane</keyword>
<feature type="transmembrane region" description="Helical" evidence="1">
    <location>
        <begin position="182"/>
        <end position="205"/>
    </location>
</feature>
<protein>
    <submittedName>
        <fullName evidence="3">Acyltransferase</fullName>
    </submittedName>
</protein>
<evidence type="ECO:0000313" key="3">
    <source>
        <dbReference type="EMBL" id="SUV29044.1"/>
    </source>
</evidence>
<feature type="transmembrane region" description="Helical" evidence="1">
    <location>
        <begin position="85"/>
        <end position="105"/>
    </location>
</feature>
<gene>
    <name evidence="3" type="ORF">NCTC11155_01011</name>
</gene>
<dbReference type="Pfam" id="PF01757">
    <property type="entry name" value="Acyl_transf_3"/>
    <property type="match status" value="1"/>
</dbReference>
<feature type="transmembrane region" description="Helical" evidence="1">
    <location>
        <begin position="12"/>
        <end position="31"/>
    </location>
</feature>